<organism evidence="2 3">
    <name type="scientific">Ooceraea biroi</name>
    <name type="common">Clonal raider ant</name>
    <name type="synonym">Cerapachys biroi</name>
    <dbReference type="NCBI Taxonomy" id="2015173"/>
    <lineage>
        <taxon>Eukaryota</taxon>
        <taxon>Metazoa</taxon>
        <taxon>Ecdysozoa</taxon>
        <taxon>Arthropoda</taxon>
        <taxon>Hexapoda</taxon>
        <taxon>Insecta</taxon>
        <taxon>Pterygota</taxon>
        <taxon>Neoptera</taxon>
        <taxon>Endopterygota</taxon>
        <taxon>Hymenoptera</taxon>
        <taxon>Apocrita</taxon>
        <taxon>Aculeata</taxon>
        <taxon>Formicoidea</taxon>
        <taxon>Formicidae</taxon>
        <taxon>Dorylinae</taxon>
        <taxon>Ooceraea</taxon>
    </lineage>
</organism>
<dbReference type="Proteomes" id="UP000053097">
    <property type="component" value="Unassembled WGS sequence"/>
</dbReference>
<proteinExistence type="predicted"/>
<gene>
    <name evidence="2" type="ORF">X777_05749</name>
</gene>
<protein>
    <submittedName>
        <fullName evidence="2">Uncharacterized protein</fullName>
    </submittedName>
</protein>
<dbReference type="AlphaFoldDB" id="A0A026WHE3"/>
<feature type="compositionally biased region" description="Polar residues" evidence="1">
    <location>
        <begin position="67"/>
        <end position="76"/>
    </location>
</feature>
<evidence type="ECO:0000313" key="2">
    <source>
        <dbReference type="EMBL" id="EZA54494.1"/>
    </source>
</evidence>
<feature type="compositionally biased region" description="Basic and acidic residues" evidence="1">
    <location>
        <begin position="112"/>
        <end position="122"/>
    </location>
</feature>
<name>A0A026WHE3_OOCBI</name>
<accession>A0A026WHE3</accession>
<evidence type="ECO:0000256" key="1">
    <source>
        <dbReference type="SAM" id="MobiDB-lite"/>
    </source>
</evidence>
<keyword evidence="3" id="KW-1185">Reference proteome</keyword>
<feature type="compositionally biased region" description="Low complexity" evidence="1">
    <location>
        <begin position="149"/>
        <end position="160"/>
    </location>
</feature>
<feature type="compositionally biased region" description="Low complexity" evidence="1">
    <location>
        <begin position="86"/>
        <end position="103"/>
    </location>
</feature>
<reference evidence="2 3" key="1">
    <citation type="journal article" date="2014" name="Curr. Biol.">
        <title>The genome of the clonal raider ant Cerapachys biroi.</title>
        <authorList>
            <person name="Oxley P.R."/>
            <person name="Ji L."/>
            <person name="Fetter-Pruneda I."/>
            <person name="McKenzie S.K."/>
            <person name="Li C."/>
            <person name="Hu H."/>
            <person name="Zhang G."/>
            <person name="Kronauer D.J."/>
        </authorList>
    </citation>
    <scope>NUCLEOTIDE SEQUENCE [LARGE SCALE GENOMIC DNA]</scope>
</reference>
<feature type="region of interest" description="Disordered" evidence="1">
    <location>
        <begin position="59"/>
        <end position="162"/>
    </location>
</feature>
<dbReference type="EMBL" id="KK107246">
    <property type="protein sequence ID" value="EZA54494.1"/>
    <property type="molecule type" value="Genomic_DNA"/>
</dbReference>
<sequence>MRIKSKKCYDHLRTRKILPLPCPDTLNKYLHSIDSTAYGFQPAIFQCLKLKASRMELSDKRGKNDPCDSQSGSSVDQRSKKGILKRPSLSTSTSRSLAPSRPRQSYYSQFDSRQEDISKDKQGIALRNAGARDLESPLEDLSTPTSLTDSDVSSQYLSSDSSRKHKKVWRTNDLVDRVKRTRWVSSEVNREFWKQSRGISFATFTK</sequence>
<evidence type="ECO:0000313" key="3">
    <source>
        <dbReference type="Proteomes" id="UP000053097"/>
    </source>
</evidence>